<dbReference type="InterPro" id="IPR050568">
    <property type="entry name" value="Transcr_DNA_Rep_Reg"/>
</dbReference>
<dbReference type="Pfam" id="PF00125">
    <property type="entry name" value="Histone"/>
    <property type="match status" value="1"/>
</dbReference>
<evidence type="ECO:0000256" key="3">
    <source>
        <dbReference type="ARBA" id="ARBA00023125"/>
    </source>
</evidence>
<name>A0A1S4C209_TOBAC</name>
<evidence type="ECO:0000256" key="9">
    <source>
        <dbReference type="SAM" id="MobiDB-lite"/>
    </source>
</evidence>
<proteinExistence type="inferred from homology"/>
<evidence type="ECO:0000256" key="4">
    <source>
        <dbReference type="ARBA" id="ARBA00023163"/>
    </source>
</evidence>
<dbReference type="RefSeq" id="XP_016495184.1">
    <property type="nucleotide sequence ID" value="XM_016639698.1"/>
</dbReference>
<protein>
    <submittedName>
        <fullName evidence="11 12">Nuclear transcription factor Y subunit gamma-like isoform X1</fullName>
    </submittedName>
</protein>
<feature type="compositionally biased region" description="Polar residues" evidence="9">
    <location>
        <begin position="1"/>
        <end position="14"/>
    </location>
</feature>
<dbReference type="Gene3D" id="1.10.20.10">
    <property type="entry name" value="Histone, subunit A"/>
    <property type="match status" value="1"/>
</dbReference>
<comment type="subunit">
    <text evidence="6">Heterotrimeric transcription factor composed of three components, NF-YA, NF-YB and NF-YC. NF-YB and NF-YC must interact and dimerize for NF-YA association and DNA binding.</text>
</comment>
<evidence type="ECO:0000313" key="14">
    <source>
        <dbReference type="RefSeq" id="XP_016495185.1"/>
    </source>
</evidence>
<dbReference type="OrthoDB" id="1219714at2759"/>
<dbReference type="SMR" id="A0A1S4C209"/>
<dbReference type="PANTHER" id="PTHR10252:SF124">
    <property type="entry name" value="NUCLEAR TRANSCRIPTION FACTOR Y SUBUNIT C-10"/>
    <property type="match status" value="1"/>
</dbReference>
<dbReference type="PANTHER" id="PTHR10252">
    <property type="entry name" value="HISTONE-LIKE TRANSCRIPTION FACTOR CCAAT-RELATED"/>
    <property type="match status" value="1"/>
</dbReference>
<dbReference type="FunFam" id="1.10.20.10:FF:000062">
    <property type="entry name" value="Nuclear transcription factor Y subunit C"/>
    <property type="match status" value="1"/>
</dbReference>
<evidence type="ECO:0000313" key="11">
    <source>
        <dbReference type="RefSeq" id="XP_016495181.1"/>
    </source>
</evidence>
<dbReference type="RefSeq" id="XP_016495182.1">
    <property type="nucleotide sequence ID" value="XM_016639696.1"/>
</dbReference>
<dbReference type="GO" id="GO:0006355">
    <property type="term" value="P:regulation of DNA-templated transcription"/>
    <property type="evidence" value="ECO:0000318"/>
    <property type="project" value="GO_Central"/>
</dbReference>
<evidence type="ECO:0000256" key="7">
    <source>
        <dbReference type="ARBA" id="ARBA00038129"/>
    </source>
</evidence>
<keyword evidence="2" id="KW-0805">Transcription regulation</keyword>
<dbReference type="RefSeq" id="XP_016495186.1">
    <property type="nucleotide sequence ID" value="XM_016639700.1"/>
</dbReference>
<feature type="domain" description="Core Histone H2A/H2B/H3" evidence="10">
    <location>
        <begin position="58"/>
        <end position="135"/>
    </location>
</feature>
<feature type="region of interest" description="Disordered" evidence="9">
    <location>
        <begin position="1"/>
        <end position="35"/>
    </location>
</feature>
<evidence type="ECO:0000259" key="10">
    <source>
        <dbReference type="Pfam" id="PF00125"/>
    </source>
</evidence>
<evidence type="ECO:0000256" key="2">
    <source>
        <dbReference type="ARBA" id="ARBA00023015"/>
    </source>
</evidence>
<comment type="subcellular location">
    <subcellularLocation>
        <location evidence="1">Nucleus</location>
    </subcellularLocation>
</comment>
<keyword evidence="5" id="KW-0539">Nucleus</keyword>
<evidence type="ECO:0000313" key="15">
    <source>
        <dbReference type="RefSeq" id="XP_016495186.1"/>
    </source>
</evidence>
<evidence type="ECO:0000256" key="6">
    <source>
        <dbReference type="ARBA" id="ARBA00025911"/>
    </source>
</evidence>
<dbReference type="RefSeq" id="XP_016495185.1">
    <property type="nucleotide sequence ID" value="XM_016639699.1"/>
</dbReference>
<dbReference type="GO" id="GO:0000976">
    <property type="term" value="F:transcription cis-regulatory region binding"/>
    <property type="evidence" value="ECO:0000318"/>
    <property type="project" value="GO_Central"/>
</dbReference>
<dbReference type="PaxDb" id="4097-A0A1S4C209"/>
<comment type="function">
    <text evidence="8">Stimulates the transcription of various genes by recognizing and binding to a CCAAT motif in promoters.</text>
</comment>
<evidence type="ECO:0000313" key="13">
    <source>
        <dbReference type="RefSeq" id="XP_016495184.1"/>
    </source>
</evidence>
<sequence>MEFPKSSSALSSEMQKPVGIHSCLPSNNKTQQDEDKREPCFMHLLRAKLLCFWKQQVEETLQASELKKKQELPLARIRRAIKSNDQVKMVSAHSIVLFAKATEMFILELTLRAWMQAEQVKRRTLKRYDIARAIRNEELLDFLCDIVPLQSYKFQVEEANYGQGNEFHPAYQMVQPINFPNLQYQFQVEEEANDGQGNEFHPAYEMLQLQPNNIPLQYQFQVEEESLDVQGNEFHQSYQMVQPNNIPLQQQNQFQVEEEANDGQGNDFLAAYHMVQPNDVPLQYQFQVEEEANGGEGNQFHQAYQMVQPNNIPASFTSIQGIPAPLMLPPAINSSAEAEFSSDGFALDNKEGL</sequence>
<dbReference type="InterPro" id="IPR007125">
    <property type="entry name" value="H2A/H2B/H3"/>
</dbReference>
<dbReference type="KEGG" id="nta:107814314"/>
<evidence type="ECO:0000256" key="5">
    <source>
        <dbReference type="ARBA" id="ARBA00023242"/>
    </source>
</evidence>
<dbReference type="CDD" id="cd22908">
    <property type="entry name" value="HFD_NFYC-like"/>
    <property type="match status" value="1"/>
</dbReference>
<dbReference type="STRING" id="4097.A0A1S4C209"/>
<evidence type="ECO:0000256" key="1">
    <source>
        <dbReference type="ARBA" id="ARBA00004123"/>
    </source>
</evidence>
<organism evidence="14">
    <name type="scientific">Nicotiana tabacum</name>
    <name type="common">Common tobacco</name>
    <dbReference type="NCBI Taxonomy" id="4097"/>
    <lineage>
        <taxon>Eukaryota</taxon>
        <taxon>Viridiplantae</taxon>
        <taxon>Streptophyta</taxon>
        <taxon>Embryophyta</taxon>
        <taxon>Tracheophyta</taxon>
        <taxon>Spermatophyta</taxon>
        <taxon>Magnoliopsida</taxon>
        <taxon>eudicotyledons</taxon>
        <taxon>Gunneridae</taxon>
        <taxon>Pentapetalae</taxon>
        <taxon>asterids</taxon>
        <taxon>lamiids</taxon>
        <taxon>Solanales</taxon>
        <taxon>Solanaceae</taxon>
        <taxon>Nicotianoideae</taxon>
        <taxon>Nicotianeae</taxon>
        <taxon>Nicotiana</taxon>
    </lineage>
</organism>
<dbReference type="SUPFAM" id="SSF47113">
    <property type="entry name" value="Histone-fold"/>
    <property type="match status" value="1"/>
</dbReference>
<accession>A0A1S4C209</accession>
<evidence type="ECO:0000256" key="8">
    <source>
        <dbReference type="ARBA" id="ARBA00059992"/>
    </source>
</evidence>
<comment type="similarity">
    <text evidence="7">Belongs to the NFYC/HAP5 subunit family.</text>
</comment>
<evidence type="ECO:0000313" key="12">
    <source>
        <dbReference type="RefSeq" id="XP_016495182.1"/>
    </source>
</evidence>
<reference evidence="11 12" key="1">
    <citation type="submission" date="2025-04" db="UniProtKB">
        <authorList>
            <consortium name="RefSeq"/>
        </authorList>
    </citation>
    <scope>IDENTIFICATION</scope>
</reference>
<dbReference type="AlphaFoldDB" id="A0A1S4C209"/>
<keyword evidence="3" id="KW-0238">DNA-binding</keyword>
<dbReference type="InterPro" id="IPR009072">
    <property type="entry name" value="Histone-fold"/>
</dbReference>
<dbReference type="RefSeq" id="XP_016495181.1">
    <property type="nucleotide sequence ID" value="XM_016639695.1"/>
</dbReference>
<dbReference type="GO" id="GO:0005634">
    <property type="term" value="C:nucleus"/>
    <property type="evidence" value="ECO:0000318"/>
    <property type="project" value="GO_Central"/>
</dbReference>
<keyword evidence="4" id="KW-0804">Transcription</keyword>
<gene>
    <name evidence="11 12 13 14 15" type="primary">LOC107814314</name>
</gene>
<dbReference type="GO" id="GO:0046982">
    <property type="term" value="F:protein heterodimerization activity"/>
    <property type="evidence" value="ECO:0007669"/>
    <property type="project" value="InterPro"/>
</dbReference>